<dbReference type="VEuPathDB" id="TrichDB:TVAG_475790"/>
<dbReference type="InParanoid" id="A2DA03"/>
<dbReference type="RefSeq" id="XP_001583637.1">
    <property type="nucleotide sequence ID" value="XM_001583587.1"/>
</dbReference>
<dbReference type="Proteomes" id="UP000001542">
    <property type="component" value="Unassembled WGS sequence"/>
</dbReference>
<dbReference type="EMBL" id="DS113182">
    <property type="protein sequence ID" value="EAY22651.1"/>
    <property type="molecule type" value="Genomic_DNA"/>
</dbReference>
<dbReference type="KEGG" id="tva:5468212"/>
<accession>A2DA03</accession>
<protein>
    <submittedName>
        <fullName evidence="1">Uncharacterized protein</fullName>
    </submittedName>
</protein>
<dbReference type="AlphaFoldDB" id="A2DA03"/>
<proteinExistence type="predicted"/>
<sequence>MTGPKRVLLGIIIGQKVYKCNGKGQIILPKKNPRQFVEIGSALLKLSEPISGVHPNEVPDVNLYQEDFLSFEGCCESIQQQPNQ</sequence>
<evidence type="ECO:0000313" key="1">
    <source>
        <dbReference type="EMBL" id="EAY22651.1"/>
    </source>
</evidence>
<evidence type="ECO:0000313" key="2">
    <source>
        <dbReference type="Proteomes" id="UP000001542"/>
    </source>
</evidence>
<dbReference type="VEuPathDB" id="TrichDB:TVAGG3_0265770"/>
<gene>
    <name evidence="1" type="ORF">TVAG_475790</name>
</gene>
<reference evidence="1" key="2">
    <citation type="journal article" date="2007" name="Science">
        <title>Draft genome sequence of the sexually transmitted pathogen Trichomonas vaginalis.</title>
        <authorList>
            <person name="Carlton J.M."/>
            <person name="Hirt R.P."/>
            <person name="Silva J.C."/>
            <person name="Delcher A.L."/>
            <person name="Schatz M."/>
            <person name="Zhao Q."/>
            <person name="Wortman J.R."/>
            <person name="Bidwell S.L."/>
            <person name="Alsmark U.C.M."/>
            <person name="Besteiro S."/>
            <person name="Sicheritz-Ponten T."/>
            <person name="Noel C.J."/>
            <person name="Dacks J.B."/>
            <person name="Foster P.G."/>
            <person name="Simillion C."/>
            <person name="Van de Peer Y."/>
            <person name="Miranda-Saavedra D."/>
            <person name="Barton G.J."/>
            <person name="Westrop G.D."/>
            <person name="Mueller S."/>
            <person name="Dessi D."/>
            <person name="Fiori P.L."/>
            <person name="Ren Q."/>
            <person name="Paulsen I."/>
            <person name="Zhang H."/>
            <person name="Bastida-Corcuera F.D."/>
            <person name="Simoes-Barbosa A."/>
            <person name="Brown M.T."/>
            <person name="Hayes R.D."/>
            <person name="Mukherjee M."/>
            <person name="Okumura C.Y."/>
            <person name="Schneider R."/>
            <person name="Smith A.J."/>
            <person name="Vanacova S."/>
            <person name="Villalvazo M."/>
            <person name="Haas B.J."/>
            <person name="Pertea M."/>
            <person name="Feldblyum T.V."/>
            <person name="Utterback T.R."/>
            <person name="Shu C.L."/>
            <person name="Osoegawa K."/>
            <person name="de Jong P.J."/>
            <person name="Hrdy I."/>
            <person name="Horvathova L."/>
            <person name="Zubacova Z."/>
            <person name="Dolezal P."/>
            <person name="Malik S.B."/>
            <person name="Logsdon J.M. Jr."/>
            <person name="Henze K."/>
            <person name="Gupta A."/>
            <person name="Wang C.C."/>
            <person name="Dunne R.L."/>
            <person name="Upcroft J.A."/>
            <person name="Upcroft P."/>
            <person name="White O."/>
            <person name="Salzberg S.L."/>
            <person name="Tang P."/>
            <person name="Chiu C.-H."/>
            <person name="Lee Y.-S."/>
            <person name="Embley T.M."/>
            <person name="Coombs G.H."/>
            <person name="Mottram J.C."/>
            <person name="Tachezy J."/>
            <person name="Fraser-Liggett C.M."/>
            <person name="Johnson P.J."/>
        </authorList>
    </citation>
    <scope>NUCLEOTIDE SEQUENCE [LARGE SCALE GENOMIC DNA]</scope>
    <source>
        <strain evidence="1">G3</strain>
    </source>
</reference>
<organism evidence="1 2">
    <name type="scientific">Trichomonas vaginalis (strain ATCC PRA-98 / G3)</name>
    <dbReference type="NCBI Taxonomy" id="412133"/>
    <lineage>
        <taxon>Eukaryota</taxon>
        <taxon>Metamonada</taxon>
        <taxon>Parabasalia</taxon>
        <taxon>Trichomonadida</taxon>
        <taxon>Trichomonadidae</taxon>
        <taxon>Trichomonas</taxon>
    </lineage>
</organism>
<keyword evidence="2" id="KW-1185">Reference proteome</keyword>
<reference evidence="1" key="1">
    <citation type="submission" date="2006-10" db="EMBL/GenBank/DDBJ databases">
        <authorList>
            <person name="Amadeo P."/>
            <person name="Zhao Q."/>
            <person name="Wortman J."/>
            <person name="Fraser-Liggett C."/>
            <person name="Carlton J."/>
        </authorList>
    </citation>
    <scope>NUCLEOTIDE SEQUENCE</scope>
    <source>
        <strain evidence="1">G3</strain>
    </source>
</reference>
<name>A2DA03_TRIV3</name>